<sequence>MADKIFTVDGMTCGHCATSITEEVVRVAGVTAVDVDVRSGLVIVSGDRTEDAAVRAAIVEAGYEVAEVVRRTAA</sequence>
<dbReference type="PROSITE" id="PS01047">
    <property type="entry name" value="HMA_1"/>
    <property type="match status" value="1"/>
</dbReference>
<dbReference type="SUPFAM" id="SSF55008">
    <property type="entry name" value="HMA, heavy metal-associated domain"/>
    <property type="match status" value="1"/>
</dbReference>
<dbReference type="InterPro" id="IPR036163">
    <property type="entry name" value="HMA_dom_sf"/>
</dbReference>
<evidence type="ECO:0000256" key="1">
    <source>
        <dbReference type="ARBA" id="ARBA00022723"/>
    </source>
</evidence>
<accession>A0ABV3AUH8</accession>
<dbReference type="InterPro" id="IPR000428">
    <property type="entry name" value="Cu-bd"/>
</dbReference>
<name>A0ABV3AUH8_9ACTN</name>
<protein>
    <submittedName>
        <fullName evidence="3">Heavy-metal-associated domain-containing protein</fullName>
    </submittedName>
</protein>
<dbReference type="Pfam" id="PF00403">
    <property type="entry name" value="HMA"/>
    <property type="match status" value="1"/>
</dbReference>
<gene>
    <name evidence="3" type="ORF">ABZ931_07425</name>
</gene>
<evidence type="ECO:0000313" key="3">
    <source>
        <dbReference type="EMBL" id="MEU6800834.1"/>
    </source>
</evidence>
<dbReference type="Proteomes" id="UP001551189">
    <property type="component" value="Unassembled WGS sequence"/>
</dbReference>
<feature type="domain" description="HMA" evidence="2">
    <location>
        <begin position="2"/>
        <end position="66"/>
    </location>
</feature>
<dbReference type="CDD" id="cd00371">
    <property type="entry name" value="HMA"/>
    <property type="match status" value="1"/>
</dbReference>
<keyword evidence="1" id="KW-0479">Metal-binding</keyword>
<reference evidence="3 4" key="1">
    <citation type="submission" date="2024-06" db="EMBL/GenBank/DDBJ databases">
        <title>The Natural Products Discovery Center: Release of the First 8490 Sequenced Strains for Exploring Actinobacteria Biosynthetic Diversity.</title>
        <authorList>
            <person name="Kalkreuter E."/>
            <person name="Kautsar S.A."/>
            <person name="Yang D."/>
            <person name="Bader C.D."/>
            <person name="Teijaro C.N."/>
            <person name="Fluegel L."/>
            <person name="Davis C.M."/>
            <person name="Simpson J.R."/>
            <person name="Lauterbach L."/>
            <person name="Steele A.D."/>
            <person name="Gui C."/>
            <person name="Meng S."/>
            <person name="Li G."/>
            <person name="Viehrig K."/>
            <person name="Ye F."/>
            <person name="Su P."/>
            <person name="Kiefer A.F."/>
            <person name="Nichols A."/>
            <person name="Cepeda A.J."/>
            <person name="Yan W."/>
            <person name="Fan B."/>
            <person name="Jiang Y."/>
            <person name="Adhikari A."/>
            <person name="Zheng C.-J."/>
            <person name="Schuster L."/>
            <person name="Cowan T.M."/>
            <person name="Smanski M.J."/>
            <person name="Chevrette M.G."/>
            <person name="De Carvalho L.P.S."/>
            <person name="Shen B."/>
        </authorList>
    </citation>
    <scope>NUCLEOTIDE SEQUENCE [LARGE SCALE GENOMIC DNA]</scope>
    <source>
        <strain evidence="3 4">NPDC046851</strain>
    </source>
</reference>
<dbReference type="Gene3D" id="3.30.70.100">
    <property type="match status" value="1"/>
</dbReference>
<evidence type="ECO:0000313" key="4">
    <source>
        <dbReference type="Proteomes" id="UP001551189"/>
    </source>
</evidence>
<dbReference type="RefSeq" id="WP_359692038.1">
    <property type="nucleotide sequence ID" value="NZ_JBEYXT010000021.1"/>
</dbReference>
<dbReference type="PROSITE" id="PS50846">
    <property type="entry name" value="HMA_2"/>
    <property type="match status" value="1"/>
</dbReference>
<dbReference type="EMBL" id="JBEYXT010000021">
    <property type="protein sequence ID" value="MEU6800834.1"/>
    <property type="molecule type" value="Genomic_DNA"/>
</dbReference>
<comment type="caution">
    <text evidence="3">The sequence shown here is derived from an EMBL/GenBank/DDBJ whole genome shotgun (WGS) entry which is preliminary data.</text>
</comment>
<keyword evidence="4" id="KW-1185">Reference proteome</keyword>
<dbReference type="InterPro" id="IPR017969">
    <property type="entry name" value="Heavy-metal-associated_CS"/>
</dbReference>
<organism evidence="3 4">
    <name type="scientific">Streptomyces neyagawaensis</name>
    <dbReference type="NCBI Taxonomy" id="42238"/>
    <lineage>
        <taxon>Bacteria</taxon>
        <taxon>Bacillati</taxon>
        <taxon>Actinomycetota</taxon>
        <taxon>Actinomycetes</taxon>
        <taxon>Kitasatosporales</taxon>
        <taxon>Streptomycetaceae</taxon>
        <taxon>Streptomyces</taxon>
    </lineage>
</organism>
<dbReference type="InterPro" id="IPR006121">
    <property type="entry name" value="HMA_dom"/>
</dbReference>
<evidence type="ECO:0000259" key="2">
    <source>
        <dbReference type="PROSITE" id="PS50846"/>
    </source>
</evidence>
<proteinExistence type="predicted"/>
<dbReference type="PRINTS" id="PR00944">
    <property type="entry name" value="CUEXPORT"/>
</dbReference>